<gene>
    <name evidence="2" type="ORF">PHYPA_030094</name>
</gene>
<dbReference type="EnsemblPlants" id="Pp3c26_1500V3.1">
    <property type="protein sequence ID" value="PAC:32918243.CDS.1"/>
    <property type="gene ID" value="Pp3c26_1500"/>
</dbReference>
<name>A0A2K1IBE5_PHYPA</name>
<reference evidence="2 4" key="1">
    <citation type="journal article" date="2008" name="Science">
        <title>The Physcomitrella genome reveals evolutionary insights into the conquest of land by plants.</title>
        <authorList>
            <person name="Rensing S."/>
            <person name="Lang D."/>
            <person name="Zimmer A."/>
            <person name="Terry A."/>
            <person name="Salamov A."/>
            <person name="Shapiro H."/>
            <person name="Nishiyama T."/>
            <person name="Perroud P.-F."/>
            <person name="Lindquist E."/>
            <person name="Kamisugi Y."/>
            <person name="Tanahashi T."/>
            <person name="Sakakibara K."/>
            <person name="Fujita T."/>
            <person name="Oishi K."/>
            <person name="Shin-I T."/>
            <person name="Kuroki Y."/>
            <person name="Toyoda A."/>
            <person name="Suzuki Y."/>
            <person name="Hashimoto A."/>
            <person name="Yamaguchi K."/>
            <person name="Sugano A."/>
            <person name="Kohara Y."/>
            <person name="Fujiyama A."/>
            <person name="Anterola A."/>
            <person name="Aoki S."/>
            <person name="Ashton N."/>
            <person name="Barbazuk W.B."/>
            <person name="Barker E."/>
            <person name="Bennetzen J."/>
            <person name="Bezanilla M."/>
            <person name="Blankenship R."/>
            <person name="Cho S.H."/>
            <person name="Dutcher S."/>
            <person name="Estelle M."/>
            <person name="Fawcett J.A."/>
            <person name="Gundlach H."/>
            <person name="Hanada K."/>
            <person name="Heyl A."/>
            <person name="Hicks K.A."/>
            <person name="Hugh J."/>
            <person name="Lohr M."/>
            <person name="Mayer K."/>
            <person name="Melkozernov A."/>
            <person name="Murata T."/>
            <person name="Nelson D."/>
            <person name="Pils B."/>
            <person name="Prigge M."/>
            <person name="Reiss B."/>
            <person name="Renner T."/>
            <person name="Rombauts S."/>
            <person name="Rushton P."/>
            <person name="Sanderfoot A."/>
            <person name="Schween G."/>
            <person name="Shiu S.-H."/>
            <person name="Stueber K."/>
            <person name="Theodoulou F.L."/>
            <person name="Tu H."/>
            <person name="Van de Peer Y."/>
            <person name="Verrier P.J."/>
            <person name="Waters E."/>
            <person name="Wood A."/>
            <person name="Yang L."/>
            <person name="Cove D."/>
            <person name="Cuming A."/>
            <person name="Hasebe M."/>
            <person name="Lucas S."/>
            <person name="Mishler D.B."/>
            <person name="Reski R."/>
            <person name="Grigoriev I."/>
            <person name="Quatrano R.S."/>
            <person name="Boore J.L."/>
        </authorList>
    </citation>
    <scope>NUCLEOTIDE SEQUENCE [LARGE SCALE GENOMIC DNA]</scope>
    <source>
        <strain evidence="3 4">cv. Gransden 2004</strain>
    </source>
</reference>
<dbReference type="AlphaFoldDB" id="A0A2K1IBE5"/>
<protein>
    <submittedName>
        <fullName evidence="2 3">Uncharacterized protein</fullName>
    </submittedName>
</protein>
<organism evidence="2">
    <name type="scientific">Physcomitrium patens</name>
    <name type="common">Spreading-leaved earth moss</name>
    <name type="synonym">Physcomitrella patens</name>
    <dbReference type="NCBI Taxonomy" id="3218"/>
    <lineage>
        <taxon>Eukaryota</taxon>
        <taxon>Viridiplantae</taxon>
        <taxon>Streptophyta</taxon>
        <taxon>Embryophyta</taxon>
        <taxon>Bryophyta</taxon>
        <taxon>Bryophytina</taxon>
        <taxon>Bryopsida</taxon>
        <taxon>Funariidae</taxon>
        <taxon>Funariales</taxon>
        <taxon>Funariaceae</taxon>
        <taxon>Physcomitrium</taxon>
    </lineage>
</organism>
<keyword evidence="1" id="KW-1133">Transmembrane helix</keyword>
<dbReference type="Proteomes" id="UP000006727">
    <property type="component" value="Chromosome 26"/>
</dbReference>
<evidence type="ECO:0000313" key="3">
    <source>
        <dbReference type="EnsemblPlants" id="PAC:32918243.CDS.1"/>
    </source>
</evidence>
<reference evidence="2 4" key="2">
    <citation type="journal article" date="2018" name="Plant J.">
        <title>The Physcomitrella patens chromosome-scale assembly reveals moss genome structure and evolution.</title>
        <authorList>
            <person name="Lang D."/>
            <person name="Ullrich K.K."/>
            <person name="Murat F."/>
            <person name="Fuchs J."/>
            <person name="Jenkins J."/>
            <person name="Haas F.B."/>
            <person name="Piednoel M."/>
            <person name="Gundlach H."/>
            <person name="Van Bel M."/>
            <person name="Meyberg R."/>
            <person name="Vives C."/>
            <person name="Morata J."/>
            <person name="Symeonidi A."/>
            <person name="Hiss M."/>
            <person name="Muchero W."/>
            <person name="Kamisugi Y."/>
            <person name="Saleh O."/>
            <person name="Blanc G."/>
            <person name="Decker E.L."/>
            <person name="van Gessel N."/>
            <person name="Grimwood J."/>
            <person name="Hayes R.D."/>
            <person name="Graham S.W."/>
            <person name="Gunter L.E."/>
            <person name="McDaniel S.F."/>
            <person name="Hoernstein S.N.W."/>
            <person name="Larsson A."/>
            <person name="Li F.W."/>
            <person name="Perroud P.F."/>
            <person name="Phillips J."/>
            <person name="Ranjan P."/>
            <person name="Rokshar D.S."/>
            <person name="Rothfels C.J."/>
            <person name="Schneider L."/>
            <person name="Shu S."/>
            <person name="Stevenson D.W."/>
            <person name="Thummler F."/>
            <person name="Tillich M."/>
            <person name="Villarreal Aguilar J.C."/>
            <person name="Widiez T."/>
            <person name="Wong G.K."/>
            <person name="Wymore A."/>
            <person name="Zhang Y."/>
            <person name="Zimmer A.D."/>
            <person name="Quatrano R.S."/>
            <person name="Mayer K.F.X."/>
            <person name="Goodstein D."/>
            <person name="Casacuberta J.M."/>
            <person name="Vandepoele K."/>
            <person name="Reski R."/>
            <person name="Cuming A.C."/>
            <person name="Tuskan G.A."/>
            <person name="Maumus F."/>
            <person name="Salse J."/>
            <person name="Schmutz J."/>
            <person name="Rensing S.A."/>
        </authorList>
    </citation>
    <scope>NUCLEOTIDE SEQUENCE [LARGE SCALE GENOMIC DNA]</scope>
    <source>
        <strain evidence="3 4">cv. Gransden 2004</strain>
    </source>
</reference>
<sequence length="98" mass="10786">MEMGTTYPIHTRKAHALRGLGIHQRNPSERSLFSLSLCLVVFFLGVFVSRSHTSPVKVGSLYEIRPSEQATQSSGKSPLGKLIKKKQNLFIKSTSNGA</sequence>
<evidence type="ECO:0000313" key="2">
    <source>
        <dbReference type="EMBL" id="PNR26613.1"/>
    </source>
</evidence>
<dbReference type="EMBL" id="ABEU02000026">
    <property type="protein sequence ID" value="PNR26613.1"/>
    <property type="molecule type" value="Genomic_DNA"/>
</dbReference>
<keyword evidence="1" id="KW-0812">Transmembrane</keyword>
<accession>A0A2K1IBE5</accession>
<evidence type="ECO:0000313" key="4">
    <source>
        <dbReference type="Proteomes" id="UP000006727"/>
    </source>
</evidence>
<evidence type="ECO:0000256" key="1">
    <source>
        <dbReference type="SAM" id="Phobius"/>
    </source>
</evidence>
<dbReference type="Gramene" id="Pp3c26_1500V3.1">
    <property type="protein sequence ID" value="PAC:32918243.CDS.1"/>
    <property type="gene ID" value="Pp3c26_1500"/>
</dbReference>
<keyword evidence="1" id="KW-0472">Membrane</keyword>
<keyword evidence="4" id="KW-1185">Reference proteome</keyword>
<proteinExistence type="predicted"/>
<dbReference type="InParanoid" id="A0A2K1IBE5"/>
<feature type="transmembrane region" description="Helical" evidence="1">
    <location>
        <begin position="31"/>
        <end position="48"/>
    </location>
</feature>
<reference evidence="3" key="3">
    <citation type="submission" date="2020-12" db="UniProtKB">
        <authorList>
            <consortium name="EnsemblPlants"/>
        </authorList>
    </citation>
    <scope>IDENTIFICATION</scope>
</reference>